<accession>A0AAU9EQD4</accession>
<feature type="region of interest" description="Disordered" evidence="1">
    <location>
        <begin position="40"/>
        <end position="96"/>
    </location>
</feature>
<evidence type="ECO:0000313" key="3">
    <source>
        <dbReference type="Proteomes" id="UP001500889"/>
    </source>
</evidence>
<keyword evidence="3" id="KW-1185">Reference proteome</keyword>
<sequence>MKDSLAQMKHIQVAVSEKLHEEEQVGAICTKFLERNRVEYKELDATDTRQEKNAKPDKRPERCLAEKRVAEARPRLAETPQQKTRKKISTKSPKRKRLVIPPRRAQRSDALVVKCKDQESYAEVLRAVKSDKAILEFRDSVSAIRRTAAGELLLQMGKHGDGATAKFLKAFQTKVGNIAEVKAISEKVLIEVRDISEWTTPEEVLEAIFAKIDGDLPTESVPKLRKAYRGTLTANILLPKETADKLLH</sequence>
<evidence type="ECO:0000313" key="2">
    <source>
        <dbReference type="EMBL" id="BFF88735.1"/>
    </source>
</evidence>
<dbReference type="EMBL" id="AP029263">
    <property type="protein sequence ID" value="BFF88735.1"/>
    <property type="molecule type" value="Genomic_DNA"/>
</dbReference>
<reference evidence="2 3" key="1">
    <citation type="submission" date="2024-02" db="EMBL/GenBank/DDBJ databases">
        <title>A chromosome-level genome assembly of Drosophila madeirensis, a fruit fly species endemic to Madeira island.</title>
        <authorList>
            <person name="Tomihara K."/>
            <person name="Llopart A."/>
            <person name="Yamamoto D."/>
        </authorList>
    </citation>
    <scope>NUCLEOTIDE SEQUENCE [LARGE SCALE GENOMIC DNA]</scope>
    <source>
        <strain evidence="2 3">RF1</strain>
    </source>
</reference>
<feature type="compositionally biased region" description="Basic and acidic residues" evidence="1">
    <location>
        <begin position="40"/>
        <end position="76"/>
    </location>
</feature>
<name>A0AAU9EQD4_DROMD</name>
<organism evidence="2 3">
    <name type="scientific">Drosophila madeirensis</name>
    <name type="common">Fruit fly</name>
    <dbReference type="NCBI Taxonomy" id="30013"/>
    <lineage>
        <taxon>Eukaryota</taxon>
        <taxon>Metazoa</taxon>
        <taxon>Ecdysozoa</taxon>
        <taxon>Arthropoda</taxon>
        <taxon>Hexapoda</taxon>
        <taxon>Insecta</taxon>
        <taxon>Pterygota</taxon>
        <taxon>Neoptera</taxon>
        <taxon>Endopterygota</taxon>
        <taxon>Diptera</taxon>
        <taxon>Brachycera</taxon>
        <taxon>Muscomorpha</taxon>
        <taxon>Ephydroidea</taxon>
        <taxon>Drosophilidae</taxon>
        <taxon>Drosophila</taxon>
        <taxon>Sophophora</taxon>
    </lineage>
</organism>
<feature type="compositionally biased region" description="Basic residues" evidence="1">
    <location>
        <begin position="83"/>
        <end position="96"/>
    </location>
</feature>
<proteinExistence type="predicted"/>
<protein>
    <submittedName>
        <fullName evidence="2">Uncharacterized protein</fullName>
    </submittedName>
</protein>
<dbReference type="Proteomes" id="UP001500889">
    <property type="component" value="Chromosome O"/>
</dbReference>
<evidence type="ECO:0000256" key="1">
    <source>
        <dbReference type="SAM" id="MobiDB-lite"/>
    </source>
</evidence>
<gene>
    <name evidence="2" type="ORF">DMAD_07661</name>
</gene>
<dbReference type="AlphaFoldDB" id="A0AAU9EQD4"/>